<keyword evidence="1" id="KW-0479">Metal-binding</keyword>
<dbReference type="InterPro" id="IPR002762">
    <property type="entry name" value="CbiX-like"/>
</dbReference>
<evidence type="ECO:0000256" key="2">
    <source>
        <dbReference type="ARBA" id="ARBA00023239"/>
    </source>
</evidence>
<evidence type="ECO:0000313" key="3">
    <source>
        <dbReference type="EMBL" id="MFC5713212.1"/>
    </source>
</evidence>
<dbReference type="CDD" id="cd03416">
    <property type="entry name" value="CbiX_SirB_N"/>
    <property type="match status" value="1"/>
</dbReference>
<dbReference type="PANTHER" id="PTHR33542">
    <property type="entry name" value="SIROHYDROCHLORIN FERROCHELATASE, CHLOROPLASTIC"/>
    <property type="match status" value="1"/>
</dbReference>
<dbReference type="Proteomes" id="UP001596142">
    <property type="component" value="Unassembled WGS sequence"/>
</dbReference>
<organism evidence="3 4">
    <name type="scientific">Thalassorhabdus alkalitolerans</name>
    <dbReference type="NCBI Taxonomy" id="2282697"/>
    <lineage>
        <taxon>Bacteria</taxon>
        <taxon>Bacillati</taxon>
        <taxon>Bacillota</taxon>
        <taxon>Bacilli</taxon>
        <taxon>Bacillales</taxon>
        <taxon>Bacillaceae</taxon>
        <taxon>Thalassorhabdus</taxon>
    </lineage>
</organism>
<accession>A0ABW0YR57</accession>
<sequence length="258" mass="28902">MQGVLYIGHGSRVQEGNRQFENFVKDTMSMIDIPVQETCFLELADPGISEGVRRCKEKGVTKLLVIPVLLLTAGHAKQDIPEELRKALVPYPELEVSYGRPFGIEEKIFNVLEERLRREGWKPGDEADVLLVGRGSSDPEAIEDFHTICHKFKEFAGLSRVKASFLAAASPSFPEGLEVMKKTEAKTVYVLPYLLFTGVLIQEMEEAISSLETNVPFRLCSFLGYDHELADILKERVLECKKAQEGKLESHAVIASFT</sequence>
<dbReference type="RefSeq" id="WP_385940778.1">
    <property type="nucleotide sequence ID" value="NZ_JBHSOZ010000004.1"/>
</dbReference>
<reference evidence="4" key="1">
    <citation type="journal article" date="2019" name="Int. J. Syst. Evol. Microbiol.">
        <title>The Global Catalogue of Microorganisms (GCM) 10K type strain sequencing project: providing services to taxonomists for standard genome sequencing and annotation.</title>
        <authorList>
            <consortium name="The Broad Institute Genomics Platform"/>
            <consortium name="The Broad Institute Genome Sequencing Center for Infectious Disease"/>
            <person name="Wu L."/>
            <person name="Ma J."/>
        </authorList>
    </citation>
    <scope>NUCLEOTIDE SEQUENCE [LARGE SCALE GENOMIC DNA]</scope>
    <source>
        <strain evidence="4">CECT 7184</strain>
    </source>
</reference>
<comment type="caution">
    <text evidence="3">The sequence shown here is derived from an EMBL/GenBank/DDBJ whole genome shotgun (WGS) entry which is preliminary data.</text>
</comment>
<evidence type="ECO:0000256" key="1">
    <source>
        <dbReference type="ARBA" id="ARBA00022723"/>
    </source>
</evidence>
<evidence type="ECO:0000313" key="4">
    <source>
        <dbReference type="Proteomes" id="UP001596142"/>
    </source>
</evidence>
<dbReference type="EMBL" id="JBHSOZ010000004">
    <property type="protein sequence ID" value="MFC5713212.1"/>
    <property type="molecule type" value="Genomic_DNA"/>
</dbReference>
<keyword evidence="2" id="KW-0456">Lyase</keyword>
<proteinExistence type="predicted"/>
<dbReference type="CDD" id="cd03414">
    <property type="entry name" value="CbiX_SirB_C"/>
    <property type="match status" value="1"/>
</dbReference>
<dbReference type="InterPro" id="IPR050963">
    <property type="entry name" value="Sirohydro_Cobaltochel/CbiX"/>
</dbReference>
<dbReference type="SUPFAM" id="SSF53800">
    <property type="entry name" value="Chelatase"/>
    <property type="match status" value="1"/>
</dbReference>
<dbReference type="Pfam" id="PF01903">
    <property type="entry name" value="CbiX"/>
    <property type="match status" value="2"/>
</dbReference>
<name>A0ABW0YR57_9BACI</name>
<keyword evidence="4" id="KW-1185">Reference proteome</keyword>
<gene>
    <name evidence="3" type="ORF">ACFPU1_10480</name>
</gene>
<dbReference type="Gene3D" id="3.40.50.1400">
    <property type="match status" value="2"/>
</dbReference>
<dbReference type="PANTHER" id="PTHR33542:SF3">
    <property type="entry name" value="SIROHYDROCHLORIN FERROCHELATASE, CHLOROPLASTIC"/>
    <property type="match status" value="1"/>
</dbReference>
<protein>
    <submittedName>
        <fullName evidence="3">Sirohydrochlorin chelatase</fullName>
    </submittedName>
</protein>